<sequence length="385" mass="42576">MLVGLQRPRVIAPSSKALKSVRWYSSTNEAFKILFLGRSEFSCLVLEELWKATDVWSRIHVATHPDEWKGRNRAQLSISPLKILATERDIPVSEIPHMKPAFKSWKPPHPFDLPTGSPLPLDHVVITASFGRILPAALLRRFDASRRLNVHPSLLPLYRGPAPIQHALMNGRSETGVCVIEMMERSKGIDAGPIWGSSKIVALSIPIPQSADFTSLRDALAIEGGKVLVSVLRDMLNNTAVATPQDVLSDDDLPRASAITFEDSLVDFDKMSAEVICWRYRAISAQRPLITFYGPGVKLQLHSPSVLTPLAELPTKIDDAPAGTAVFDPHFRSGGLLIRCAEGSLLHVPRVKQENKSLLPAREWWNGVKGLGLVVNEQIKFVPRI</sequence>
<keyword evidence="4" id="KW-0648">Protein biosynthesis</keyword>
<dbReference type="GO" id="GO:0005739">
    <property type="term" value="C:mitochondrion"/>
    <property type="evidence" value="ECO:0007669"/>
    <property type="project" value="TreeGrafter"/>
</dbReference>
<dbReference type="VEuPathDB" id="FungiDB:PC9H_008712"/>
<evidence type="ECO:0000313" key="8">
    <source>
        <dbReference type="Proteomes" id="UP000623687"/>
    </source>
</evidence>
<dbReference type="RefSeq" id="XP_036629648.1">
    <property type="nucleotide sequence ID" value="XM_036778220.1"/>
</dbReference>
<organism evidence="7 8">
    <name type="scientific">Pleurotus ostreatus</name>
    <name type="common">Oyster mushroom</name>
    <name type="synonym">White-rot fungus</name>
    <dbReference type="NCBI Taxonomy" id="5322"/>
    <lineage>
        <taxon>Eukaryota</taxon>
        <taxon>Fungi</taxon>
        <taxon>Dikarya</taxon>
        <taxon>Basidiomycota</taxon>
        <taxon>Agaricomycotina</taxon>
        <taxon>Agaricomycetes</taxon>
        <taxon>Agaricomycetidae</taxon>
        <taxon>Agaricales</taxon>
        <taxon>Pleurotineae</taxon>
        <taxon>Pleurotaceae</taxon>
        <taxon>Pleurotus</taxon>
    </lineage>
</organism>
<evidence type="ECO:0000256" key="3">
    <source>
        <dbReference type="ARBA" id="ARBA00022679"/>
    </source>
</evidence>
<dbReference type="InterPro" id="IPR011034">
    <property type="entry name" value="Formyl_transferase-like_C_sf"/>
</dbReference>
<evidence type="ECO:0000256" key="4">
    <source>
        <dbReference type="ARBA" id="ARBA00022917"/>
    </source>
</evidence>
<evidence type="ECO:0000259" key="6">
    <source>
        <dbReference type="Pfam" id="PF02911"/>
    </source>
</evidence>
<dbReference type="InterPro" id="IPR036477">
    <property type="entry name" value="Formyl_transf_N_sf"/>
</dbReference>
<dbReference type="Gene3D" id="3.40.50.12230">
    <property type="match status" value="1"/>
</dbReference>
<comment type="similarity">
    <text evidence="1">Belongs to the Fmt family.</text>
</comment>
<evidence type="ECO:0000256" key="2">
    <source>
        <dbReference type="ARBA" id="ARBA00012261"/>
    </source>
</evidence>
<feature type="domain" description="Formyl transferase N-terminal" evidence="5">
    <location>
        <begin position="32"/>
        <end position="232"/>
    </location>
</feature>
<dbReference type="GO" id="GO:0004479">
    <property type="term" value="F:methionyl-tRNA formyltransferase activity"/>
    <property type="evidence" value="ECO:0007669"/>
    <property type="project" value="UniProtKB-EC"/>
</dbReference>
<dbReference type="Pfam" id="PF02911">
    <property type="entry name" value="Formyl_trans_C"/>
    <property type="match status" value="1"/>
</dbReference>
<dbReference type="SUPFAM" id="SSF50486">
    <property type="entry name" value="FMT C-terminal domain-like"/>
    <property type="match status" value="1"/>
</dbReference>
<evidence type="ECO:0000259" key="5">
    <source>
        <dbReference type="Pfam" id="PF00551"/>
    </source>
</evidence>
<dbReference type="InterPro" id="IPR041711">
    <property type="entry name" value="Met-tRNA-FMT_N"/>
</dbReference>
<dbReference type="GeneID" id="59378530"/>
<dbReference type="Proteomes" id="UP000623687">
    <property type="component" value="Unassembled WGS sequence"/>
</dbReference>
<name>A0A8H7DPA4_PLEOS</name>
<dbReference type="CDD" id="cd08646">
    <property type="entry name" value="FMT_core_Met-tRNA-FMT_N"/>
    <property type="match status" value="1"/>
</dbReference>
<dbReference type="AlphaFoldDB" id="A0A8H7DPA4"/>
<comment type="caution">
    <text evidence="7">The sequence shown here is derived from an EMBL/GenBank/DDBJ whole genome shotgun (WGS) entry which is preliminary data.</text>
</comment>
<keyword evidence="3 7" id="KW-0808">Transferase</keyword>
<feature type="domain" description="Formyl transferase C-terminal" evidence="6">
    <location>
        <begin position="259"/>
        <end position="368"/>
    </location>
</feature>
<dbReference type="PANTHER" id="PTHR11138:SF5">
    <property type="entry name" value="METHIONYL-TRNA FORMYLTRANSFERASE, MITOCHONDRIAL"/>
    <property type="match status" value="1"/>
</dbReference>
<proteinExistence type="inferred from homology"/>
<dbReference type="InterPro" id="IPR005793">
    <property type="entry name" value="Formyl_trans_C"/>
</dbReference>
<dbReference type="SUPFAM" id="SSF53328">
    <property type="entry name" value="Formyltransferase"/>
    <property type="match status" value="1"/>
</dbReference>
<keyword evidence="8" id="KW-1185">Reference proteome</keyword>
<dbReference type="InterPro" id="IPR002376">
    <property type="entry name" value="Formyl_transf_N"/>
</dbReference>
<dbReference type="PANTHER" id="PTHR11138">
    <property type="entry name" value="METHIONYL-TRNA FORMYLTRANSFERASE"/>
    <property type="match status" value="1"/>
</dbReference>
<protein>
    <recommendedName>
        <fullName evidence="2">methionyl-tRNA formyltransferase</fullName>
        <ecNumber evidence="2">2.1.2.9</ecNumber>
    </recommendedName>
</protein>
<dbReference type="EMBL" id="JACETU010000006">
    <property type="protein sequence ID" value="KAF7426344.1"/>
    <property type="molecule type" value="Genomic_DNA"/>
</dbReference>
<evidence type="ECO:0000313" key="7">
    <source>
        <dbReference type="EMBL" id="KAF7426344.1"/>
    </source>
</evidence>
<dbReference type="Pfam" id="PF00551">
    <property type="entry name" value="Formyl_trans_N"/>
    <property type="match status" value="1"/>
</dbReference>
<gene>
    <name evidence="7" type="primary">FMT1</name>
    <name evidence="7" type="ORF">PC9H_008712</name>
</gene>
<reference evidence="7" key="1">
    <citation type="submission" date="2019-07" db="EMBL/GenBank/DDBJ databases">
        <authorList>
            <person name="Palmer J.M."/>
        </authorList>
    </citation>
    <scope>NUCLEOTIDE SEQUENCE</scope>
    <source>
        <strain evidence="7">PC9</strain>
    </source>
</reference>
<dbReference type="OrthoDB" id="10268103at2759"/>
<evidence type="ECO:0000256" key="1">
    <source>
        <dbReference type="ARBA" id="ARBA00010699"/>
    </source>
</evidence>
<accession>A0A8H7DPA4</accession>
<dbReference type="EC" id="2.1.2.9" evidence="2"/>